<dbReference type="Proteomes" id="UP000186400">
    <property type="component" value="Unassembled WGS sequence"/>
</dbReference>
<keyword evidence="2" id="KW-1133">Transmembrane helix</keyword>
<dbReference type="EMBL" id="FTMS01000007">
    <property type="protein sequence ID" value="SIQ32021.1"/>
    <property type="molecule type" value="Genomic_DNA"/>
</dbReference>
<keyword evidence="4" id="KW-1185">Reference proteome</keyword>
<organism evidence="3 4">
    <name type="scientific">Alkalispirochaeta americana</name>
    <dbReference type="NCBI Taxonomy" id="159291"/>
    <lineage>
        <taxon>Bacteria</taxon>
        <taxon>Pseudomonadati</taxon>
        <taxon>Spirochaetota</taxon>
        <taxon>Spirochaetia</taxon>
        <taxon>Spirochaetales</taxon>
        <taxon>Spirochaetaceae</taxon>
        <taxon>Alkalispirochaeta</taxon>
    </lineage>
</organism>
<feature type="transmembrane region" description="Helical" evidence="2">
    <location>
        <begin position="175"/>
        <end position="196"/>
    </location>
</feature>
<keyword evidence="2" id="KW-0812">Transmembrane</keyword>
<sequence length="223" mass="25548">MELLERKLSEVEQEIAFYEEEIKAFQRRYGTISPEAYATEQVRILAEMRARLINKEIELQTYGEFTRIDDPVAARLRAERDQLRQAINEMERRYFGGGAPSSAQGVLDGIDPQDIPELSVRFGRLERELRVQARIFEVLTQQYEVARLSADGEALRMQILELSEPPQLKAGPSRAIMVIVATFAAGFFAVFLAFFLEFIQNLRKDPEVTAKFRTSGKPARSNR</sequence>
<dbReference type="PANTHER" id="PTHR32309:SF13">
    <property type="entry name" value="FERRIC ENTEROBACTIN TRANSPORT PROTEIN FEPE"/>
    <property type="match status" value="1"/>
</dbReference>
<dbReference type="AlphaFoldDB" id="A0A1N6RTA3"/>
<gene>
    <name evidence="3" type="ORF">SAMN05920897_10710</name>
</gene>
<dbReference type="InterPro" id="IPR050445">
    <property type="entry name" value="Bact_polysacc_biosynth/exp"/>
</dbReference>
<dbReference type="STRING" id="159291.SAMN05920897_10710"/>
<dbReference type="GO" id="GO:0005886">
    <property type="term" value="C:plasma membrane"/>
    <property type="evidence" value="ECO:0007669"/>
    <property type="project" value="TreeGrafter"/>
</dbReference>
<feature type="coiled-coil region" evidence="1">
    <location>
        <begin position="1"/>
        <end position="28"/>
    </location>
</feature>
<dbReference type="PANTHER" id="PTHR32309">
    <property type="entry name" value="TYROSINE-PROTEIN KINASE"/>
    <property type="match status" value="1"/>
</dbReference>
<dbReference type="RefSeq" id="WP_234969039.1">
    <property type="nucleotide sequence ID" value="NZ_FTMS01000007.1"/>
</dbReference>
<protein>
    <recommendedName>
        <fullName evidence="5">Tyrosine kinase G-rich domain-containing protein</fullName>
    </recommendedName>
</protein>
<reference evidence="4" key="1">
    <citation type="submission" date="2017-01" db="EMBL/GenBank/DDBJ databases">
        <authorList>
            <person name="Varghese N."/>
            <person name="Submissions S."/>
        </authorList>
    </citation>
    <scope>NUCLEOTIDE SEQUENCE [LARGE SCALE GENOMIC DNA]</scope>
    <source>
        <strain evidence="4">ASpG1</strain>
    </source>
</reference>
<keyword evidence="1" id="KW-0175">Coiled coil</keyword>
<accession>A0A1N6RTA3</accession>
<evidence type="ECO:0008006" key="5">
    <source>
        <dbReference type="Google" id="ProtNLM"/>
    </source>
</evidence>
<evidence type="ECO:0000256" key="2">
    <source>
        <dbReference type="SAM" id="Phobius"/>
    </source>
</evidence>
<dbReference type="GO" id="GO:0004713">
    <property type="term" value="F:protein tyrosine kinase activity"/>
    <property type="evidence" value="ECO:0007669"/>
    <property type="project" value="TreeGrafter"/>
</dbReference>
<name>A0A1N6RTA3_9SPIO</name>
<proteinExistence type="predicted"/>
<evidence type="ECO:0000313" key="3">
    <source>
        <dbReference type="EMBL" id="SIQ32021.1"/>
    </source>
</evidence>
<keyword evidence="2" id="KW-0472">Membrane</keyword>
<evidence type="ECO:0000313" key="4">
    <source>
        <dbReference type="Proteomes" id="UP000186400"/>
    </source>
</evidence>
<evidence type="ECO:0000256" key="1">
    <source>
        <dbReference type="SAM" id="Coils"/>
    </source>
</evidence>